<dbReference type="InterPro" id="IPR029063">
    <property type="entry name" value="SAM-dependent_MTases_sf"/>
</dbReference>
<dbReference type="SUPFAM" id="SSF90229">
    <property type="entry name" value="CCCH zinc finger"/>
    <property type="match status" value="1"/>
</dbReference>
<feature type="domain" description="C3H1-type" evidence="6">
    <location>
        <begin position="104"/>
        <end position="131"/>
    </location>
</feature>
<dbReference type="Pfam" id="PF18345">
    <property type="entry name" value="zf_CCCH_4"/>
    <property type="match status" value="1"/>
</dbReference>
<gene>
    <name evidence="7" type="ORF">WJX72_008710</name>
</gene>
<sequence length="384" mass="42680">MSLITLSGQLCYKRALSRKLVFYDLRFEVTTKSFDKAAQLMAAADCEASPTGIELLLKAGTQLADGSWEGLSQEQVLHWRAELKLGDCVQTSAEACSRAEDVVSSQRPCKFWLNTGVCLKGDMCKYAHSGPAGIPAVRQQWIDSRRRRRREAASDAGDPHGLNAQRKRQRAAVFVDWLLKTYGREFLNSGTGVLDIAGGRGDVSFQLQTVHGIRCTLVEPRPQKLSRTQHKELARIRMADKDTLAGLSLAPARDRGPHTNSNASLCGTLCKHIQAEFVRDMWSHGPHAALLQQCSLVVGLHPDQATDAIVDFALQFRKCFAVVPCCVFARQFTHRKLQNSCGELEPVVLYAHLVEYLRRKADAQIEYLPFEGMNQAVYLTPPNA</sequence>
<dbReference type="AlphaFoldDB" id="A0AAW1PPZ4"/>
<evidence type="ECO:0000259" key="6">
    <source>
        <dbReference type="PROSITE" id="PS50103"/>
    </source>
</evidence>
<organism evidence="7 8">
    <name type="scientific">[Myrmecia] bisecta</name>
    <dbReference type="NCBI Taxonomy" id="41462"/>
    <lineage>
        <taxon>Eukaryota</taxon>
        <taxon>Viridiplantae</taxon>
        <taxon>Chlorophyta</taxon>
        <taxon>core chlorophytes</taxon>
        <taxon>Trebouxiophyceae</taxon>
        <taxon>Trebouxiales</taxon>
        <taxon>Trebouxiaceae</taxon>
        <taxon>Myrmecia</taxon>
    </lineage>
</organism>
<dbReference type="Proteomes" id="UP001489004">
    <property type="component" value="Unassembled WGS sequence"/>
</dbReference>
<keyword evidence="2 4" id="KW-0863">Zinc-finger</keyword>
<evidence type="ECO:0000256" key="5">
    <source>
        <dbReference type="SAM" id="MobiDB-lite"/>
    </source>
</evidence>
<dbReference type="EMBL" id="JALJOR010000009">
    <property type="protein sequence ID" value="KAK9811704.1"/>
    <property type="molecule type" value="Genomic_DNA"/>
</dbReference>
<dbReference type="SUPFAM" id="SSF53335">
    <property type="entry name" value="S-adenosyl-L-methionine-dependent methyltransferases"/>
    <property type="match status" value="1"/>
</dbReference>
<name>A0AAW1PPZ4_9CHLO</name>
<dbReference type="PANTHER" id="PTHR36971">
    <property type="entry name" value="UNNAMED PRODUCT"/>
    <property type="match status" value="1"/>
</dbReference>
<accession>A0AAW1PPZ4</accession>
<keyword evidence="3 4" id="KW-0862">Zinc</keyword>
<dbReference type="PROSITE" id="PS50103">
    <property type="entry name" value="ZF_C3H1"/>
    <property type="match status" value="1"/>
</dbReference>
<evidence type="ECO:0000256" key="1">
    <source>
        <dbReference type="ARBA" id="ARBA00022723"/>
    </source>
</evidence>
<feature type="region of interest" description="Disordered" evidence="5">
    <location>
        <begin position="145"/>
        <end position="165"/>
    </location>
</feature>
<dbReference type="PANTHER" id="PTHR36971:SF3">
    <property type="entry name" value="C3H1-TYPE DOMAIN-CONTAINING PROTEIN"/>
    <property type="match status" value="1"/>
</dbReference>
<evidence type="ECO:0000313" key="8">
    <source>
        <dbReference type="Proteomes" id="UP001489004"/>
    </source>
</evidence>
<dbReference type="InterPro" id="IPR036855">
    <property type="entry name" value="Znf_CCCH_sf"/>
</dbReference>
<keyword evidence="8" id="KW-1185">Reference proteome</keyword>
<evidence type="ECO:0000256" key="3">
    <source>
        <dbReference type="ARBA" id="ARBA00022833"/>
    </source>
</evidence>
<proteinExistence type="predicted"/>
<protein>
    <recommendedName>
        <fullName evidence="6">C3H1-type domain-containing protein</fullName>
    </recommendedName>
</protein>
<evidence type="ECO:0000313" key="7">
    <source>
        <dbReference type="EMBL" id="KAK9811704.1"/>
    </source>
</evidence>
<comment type="caution">
    <text evidence="7">The sequence shown here is derived from an EMBL/GenBank/DDBJ whole genome shotgun (WGS) entry which is preliminary data.</text>
</comment>
<dbReference type="GO" id="GO:0008270">
    <property type="term" value="F:zinc ion binding"/>
    <property type="evidence" value="ECO:0007669"/>
    <property type="project" value="UniProtKB-KW"/>
</dbReference>
<dbReference type="InterPro" id="IPR000571">
    <property type="entry name" value="Znf_CCCH"/>
</dbReference>
<dbReference type="Gene3D" id="4.10.1000.10">
    <property type="entry name" value="Zinc finger, CCCH-type"/>
    <property type="match status" value="1"/>
</dbReference>
<feature type="zinc finger region" description="C3H1-type" evidence="4">
    <location>
        <begin position="104"/>
        <end position="131"/>
    </location>
</feature>
<reference evidence="7 8" key="1">
    <citation type="journal article" date="2024" name="Nat. Commun.">
        <title>Phylogenomics reveals the evolutionary origins of lichenization in chlorophyte algae.</title>
        <authorList>
            <person name="Puginier C."/>
            <person name="Libourel C."/>
            <person name="Otte J."/>
            <person name="Skaloud P."/>
            <person name="Haon M."/>
            <person name="Grisel S."/>
            <person name="Petersen M."/>
            <person name="Berrin J.G."/>
            <person name="Delaux P.M."/>
            <person name="Dal Grande F."/>
            <person name="Keller J."/>
        </authorList>
    </citation>
    <scope>NUCLEOTIDE SEQUENCE [LARGE SCALE GENOMIC DNA]</scope>
    <source>
        <strain evidence="7 8">SAG 2043</strain>
    </source>
</reference>
<keyword evidence="1 4" id="KW-0479">Metal-binding</keyword>
<evidence type="ECO:0000256" key="4">
    <source>
        <dbReference type="PROSITE-ProRule" id="PRU00723"/>
    </source>
</evidence>
<dbReference type="SMART" id="SM00356">
    <property type="entry name" value="ZnF_C3H1"/>
    <property type="match status" value="1"/>
</dbReference>
<evidence type="ECO:0000256" key="2">
    <source>
        <dbReference type="ARBA" id="ARBA00022771"/>
    </source>
</evidence>